<reference evidence="1" key="1">
    <citation type="submission" date="2020-04" db="EMBL/GenBank/DDBJ databases">
        <authorList>
            <person name="Chiriac C."/>
            <person name="Salcher M."/>
            <person name="Ghai R."/>
            <person name="Kavagutti S V."/>
        </authorList>
    </citation>
    <scope>NUCLEOTIDE SEQUENCE</scope>
</reference>
<proteinExistence type="predicted"/>
<gene>
    <name evidence="1" type="ORF">UFOVP75_177</name>
</gene>
<sequence length="138" mass="15630">MAFNKFEVQRGDGHISFVALQDHPEFFYEEGDVVLDLKDDFAIERIYGLIDNDIAPQLIHIASAVKNHDLGKGTAGFLAMRLCRGAIEHAYKMLEQAGSPDDELKEFAVDLFEDMAHLAMRKFPWTSDLEIVDQKEGE</sequence>
<organism evidence="1">
    <name type="scientific">uncultured Caudovirales phage</name>
    <dbReference type="NCBI Taxonomy" id="2100421"/>
    <lineage>
        <taxon>Viruses</taxon>
        <taxon>Duplodnaviria</taxon>
        <taxon>Heunggongvirae</taxon>
        <taxon>Uroviricota</taxon>
        <taxon>Caudoviricetes</taxon>
        <taxon>Peduoviridae</taxon>
        <taxon>Maltschvirus</taxon>
        <taxon>Maltschvirus maltsch</taxon>
    </lineage>
</organism>
<protein>
    <submittedName>
        <fullName evidence="1">Uncharacterized protein</fullName>
    </submittedName>
</protein>
<accession>A0A6J5L684</accession>
<name>A0A6J5L684_9CAUD</name>
<dbReference type="EMBL" id="LR796209">
    <property type="protein sequence ID" value="CAB4127399.1"/>
    <property type="molecule type" value="Genomic_DNA"/>
</dbReference>
<evidence type="ECO:0000313" key="1">
    <source>
        <dbReference type="EMBL" id="CAB4127399.1"/>
    </source>
</evidence>